<evidence type="ECO:0000313" key="13">
    <source>
        <dbReference type="Proteomes" id="UP000824469"/>
    </source>
</evidence>
<dbReference type="PANTHER" id="PTHR12549">
    <property type="entry name" value="JMJC DOMAIN-CONTAINING HISTONE DEMETHYLATION PROTEIN"/>
    <property type="match status" value="1"/>
</dbReference>
<evidence type="ECO:0000256" key="6">
    <source>
        <dbReference type="ARBA" id="ARBA00023242"/>
    </source>
</evidence>
<dbReference type="GO" id="GO:0000118">
    <property type="term" value="C:histone deacetylase complex"/>
    <property type="evidence" value="ECO:0007669"/>
    <property type="project" value="TreeGrafter"/>
</dbReference>
<dbReference type="Pfam" id="PF02373">
    <property type="entry name" value="JmjC"/>
    <property type="match status" value="1"/>
</dbReference>
<comment type="subcellular location">
    <subcellularLocation>
        <location evidence="1">Nucleus</location>
    </subcellularLocation>
</comment>
<dbReference type="PROSITE" id="PS50089">
    <property type="entry name" value="ZF_RING_2"/>
    <property type="match status" value="1"/>
</dbReference>
<evidence type="ECO:0000256" key="4">
    <source>
        <dbReference type="ARBA" id="ARBA00023015"/>
    </source>
</evidence>
<dbReference type="InterPro" id="IPR045109">
    <property type="entry name" value="LSDs-like"/>
</dbReference>
<dbReference type="InterPro" id="IPR003347">
    <property type="entry name" value="JmjC_dom"/>
</dbReference>
<dbReference type="Proteomes" id="UP000824469">
    <property type="component" value="Unassembled WGS sequence"/>
</dbReference>
<dbReference type="GO" id="GO:0031490">
    <property type="term" value="F:chromatin DNA binding"/>
    <property type="evidence" value="ECO:0007669"/>
    <property type="project" value="TreeGrafter"/>
</dbReference>
<comment type="similarity">
    <text evidence="2">Belongs to the JARID1 histone demethylase family.</text>
</comment>
<accession>A0AA38GYT5</accession>
<dbReference type="GO" id="GO:0003712">
    <property type="term" value="F:transcription coregulator activity"/>
    <property type="evidence" value="ECO:0007669"/>
    <property type="project" value="TreeGrafter"/>
</dbReference>
<evidence type="ECO:0000259" key="9">
    <source>
        <dbReference type="PROSITE" id="PS50089"/>
    </source>
</evidence>
<evidence type="ECO:0000256" key="5">
    <source>
        <dbReference type="ARBA" id="ARBA00023163"/>
    </source>
</evidence>
<dbReference type="AlphaFoldDB" id="A0AA38GYT5"/>
<comment type="caution">
    <text evidence="12">The sequence shown here is derived from an EMBL/GenBank/DDBJ whole genome shotgun (WGS) entry which is preliminary data.</text>
</comment>
<dbReference type="PROSITE" id="PS51667">
    <property type="entry name" value="WRC"/>
    <property type="match status" value="1"/>
</dbReference>
<feature type="compositionally biased region" description="Basic residues" evidence="8">
    <location>
        <begin position="205"/>
        <end position="214"/>
    </location>
</feature>
<dbReference type="InterPro" id="IPR018866">
    <property type="entry name" value="Znf-4CXXC_R1"/>
</dbReference>
<keyword evidence="5" id="KW-0804">Transcription</keyword>
<evidence type="ECO:0008006" key="14">
    <source>
        <dbReference type="Google" id="ProtNLM"/>
    </source>
</evidence>
<feature type="domain" description="WRC" evidence="11">
    <location>
        <begin position="37"/>
        <end position="81"/>
    </location>
</feature>
<evidence type="ECO:0000259" key="11">
    <source>
        <dbReference type="PROSITE" id="PS51667"/>
    </source>
</evidence>
<feature type="non-terminal residue" evidence="12">
    <location>
        <position position="1003"/>
    </location>
</feature>
<evidence type="ECO:0000256" key="1">
    <source>
        <dbReference type="ARBA" id="ARBA00004123"/>
    </source>
</evidence>
<dbReference type="InterPro" id="IPR001841">
    <property type="entry name" value="Znf_RING"/>
</dbReference>
<dbReference type="Gene3D" id="2.60.120.650">
    <property type="entry name" value="Cupin"/>
    <property type="match status" value="1"/>
</dbReference>
<keyword evidence="6" id="KW-0539">Nucleus</keyword>
<dbReference type="EMBL" id="JAHRHJ020000001">
    <property type="protein sequence ID" value="KAH9331606.1"/>
    <property type="molecule type" value="Genomic_DNA"/>
</dbReference>
<sequence length="1003" mass="115146">MEKVVAEGSNVVSEMQEVVAKGTKIVGEMEAAMKDAVVEDKRCKRSDGKQWRCNIEAMVGKTLCEKHHFQAKCRAAKNPSNPNPSERKIQKKLKPNDDEGSKKRFTKENALFHNRERKIQAKLNLNADGGLKKRFPNEDVLSYNSEGKIQKKFKPYPDVGLQKRSPYEDALSYNKEPLMKKMKEKAEEVLAEDGHKELLASLNPLKRKRGRPSLKAKNGDLRNNVDEDPALSAMLKSAKNSLCKEVAQSEKVSACKDLPIVNGDSIRNSRMCHQCQRNDKEGVVFCSKCRRKRYCFPCIDKWYPEQSRKDIEKACPVCRGNCNCKACLREDRHVKVPKKETNSSEKLARLRYMLSMVLPVLKHICTEQSLEQDMEAKFQGVEALTDVQRAKLNPDERLYCDNCSTSIVDCHRSCPDCSYDLCLACCRELRQGRQPGGEEAESAQQQCKERVYAQVRDARGSGWESQSHAIGSNIEDRLCPLPDWRANSDGSIPCPPIQRGGCGNHLLELKRIFKLNWLAKLERNAEEQGSTFKDQEVLEVSKPCSLCFQYDCHGMEGFSSGMLRRAAYREGSNDNFLYCPTAHDTGDGSFKHFQKHWLKGEPVIFQNVLEDTSGLSWEPMVMWRAVRETTKGKFKEETKTVKALDCFDWNEVEINIHQFFKGYVEGRMHKNGWPEMLKLKDWPPSNLFEERLPRHGAEFISALPIHEYTHPKWGLLNIATKLPDTYLKPDLGPKTYIAYGTHDELGRGDSVTKLHCDMSDAVNVLTNTSDVKFPRWQQDKIEKMRKKFRTQDLKELYGHTDRATNAIVEKVGEKPAETESKTVDVLEGQDQDMVENKSYCLGKMRSEGSKSTEVSTVYKKREEKLANRENKSEAGALWDIFRREDVPKLQVYLRKHWKEFRHLNGAPVKSLVHPIHDQTLFLNEDHKKKLKEEFQVEPWTFEQYLGEAVFIPAGCPHQVRNRKSCIKVAMDFVSPENVQQCVHLTEEFRLLPKSHRAKEDKLE</sequence>
<evidence type="ECO:0000256" key="8">
    <source>
        <dbReference type="SAM" id="MobiDB-lite"/>
    </source>
</evidence>
<dbReference type="PANTHER" id="PTHR12549:SF38">
    <property type="entry name" value="JMJC DOMAIN-CONTAINING HISTONE DEMETHYLASE 2, ISOFORM A"/>
    <property type="match status" value="1"/>
</dbReference>
<keyword evidence="4" id="KW-0805">Transcription regulation</keyword>
<feature type="domain" description="JmjC" evidence="10">
    <location>
        <begin position="711"/>
        <end position="989"/>
    </location>
</feature>
<evidence type="ECO:0000256" key="7">
    <source>
        <dbReference type="PROSITE-ProRule" id="PRU00175"/>
    </source>
</evidence>
<evidence type="ECO:0000256" key="3">
    <source>
        <dbReference type="ARBA" id="ARBA00022723"/>
    </source>
</evidence>
<dbReference type="Pfam" id="PF08879">
    <property type="entry name" value="WRC"/>
    <property type="match status" value="1"/>
</dbReference>
<proteinExistence type="inferred from homology"/>
<keyword evidence="3" id="KW-0479">Metal-binding</keyword>
<feature type="region of interest" description="Disordered" evidence="8">
    <location>
        <begin position="75"/>
        <end position="106"/>
    </location>
</feature>
<gene>
    <name evidence="12" type="ORF">KI387_003714</name>
</gene>
<keyword evidence="7" id="KW-0862">Zinc</keyword>
<feature type="domain" description="RING-type" evidence="9">
    <location>
        <begin position="272"/>
        <end position="319"/>
    </location>
</feature>
<reference evidence="12 13" key="1">
    <citation type="journal article" date="2021" name="Nat. Plants">
        <title>The Taxus genome provides insights into paclitaxel biosynthesis.</title>
        <authorList>
            <person name="Xiong X."/>
            <person name="Gou J."/>
            <person name="Liao Q."/>
            <person name="Li Y."/>
            <person name="Zhou Q."/>
            <person name="Bi G."/>
            <person name="Li C."/>
            <person name="Du R."/>
            <person name="Wang X."/>
            <person name="Sun T."/>
            <person name="Guo L."/>
            <person name="Liang H."/>
            <person name="Lu P."/>
            <person name="Wu Y."/>
            <person name="Zhang Z."/>
            <person name="Ro D.K."/>
            <person name="Shang Y."/>
            <person name="Huang S."/>
            <person name="Yan J."/>
        </authorList>
    </citation>
    <scope>NUCLEOTIDE SEQUENCE [LARGE SCALE GENOMIC DNA]</scope>
    <source>
        <strain evidence="12">Ta-2019</strain>
    </source>
</reference>
<name>A0AA38GYT5_TAXCH</name>
<dbReference type="SMART" id="SM00558">
    <property type="entry name" value="JmjC"/>
    <property type="match status" value="1"/>
</dbReference>
<dbReference type="OMA" id="SCACATI"/>
<feature type="region of interest" description="Disordered" evidence="8">
    <location>
        <begin position="203"/>
        <end position="225"/>
    </location>
</feature>
<evidence type="ECO:0000313" key="12">
    <source>
        <dbReference type="EMBL" id="KAH9331606.1"/>
    </source>
</evidence>
<dbReference type="GO" id="GO:0008270">
    <property type="term" value="F:zinc ion binding"/>
    <property type="evidence" value="ECO:0007669"/>
    <property type="project" value="UniProtKB-KW"/>
</dbReference>
<dbReference type="GO" id="GO:0006357">
    <property type="term" value="P:regulation of transcription by RNA polymerase II"/>
    <property type="evidence" value="ECO:0007669"/>
    <property type="project" value="TreeGrafter"/>
</dbReference>
<evidence type="ECO:0000259" key="10">
    <source>
        <dbReference type="PROSITE" id="PS51184"/>
    </source>
</evidence>
<evidence type="ECO:0000256" key="2">
    <source>
        <dbReference type="ARBA" id="ARBA00006801"/>
    </source>
</evidence>
<dbReference type="InterPro" id="IPR014977">
    <property type="entry name" value="WRC_dom"/>
</dbReference>
<keyword evidence="13" id="KW-1185">Reference proteome</keyword>
<dbReference type="Pfam" id="PF10497">
    <property type="entry name" value="zf-4CXXC_R1"/>
    <property type="match status" value="1"/>
</dbReference>
<protein>
    <recommendedName>
        <fullName evidence="14">Transcription factor jumonji domain-containing protein</fullName>
    </recommendedName>
</protein>
<dbReference type="GO" id="GO:0000785">
    <property type="term" value="C:chromatin"/>
    <property type="evidence" value="ECO:0007669"/>
    <property type="project" value="TreeGrafter"/>
</dbReference>
<organism evidence="12 13">
    <name type="scientific">Taxus chinensis</name>
    <name type="common">Chinese yew</name>
    <name type="synonym">Taxus wallichiana var. chinensis</name>
    <dbReference type="NCBI Taxonomy" id="29808"/>
    <lineage>
        <taxon>Eukaryota</taxon>
        <taxon>Viridiplantae</taxon>
        <taxon>Streptophyta</taxon>
        <taxon>Embryophyta</taxon>
        <taxon>Tracheophyta</taxon>
        <taxon>Spermatophyta</taxon>
        <taxon>Pinopsida</taxon>
        <taxon>Pinidae</taxon>
        <taxon>Conifers II</taxon>
        <taxon>Cupressales</taxon>
        <taxon>Taxaceae</taxon>
        <taxon>Taxus</taxon>
    </lineage>
</organism>
<dbReference type="SUPFAM" id="SSF51197">
    <property type="entry name" value="Clavaminate synthase-like"/>
    <property type="match status" value="1"/>
</dbReference>
<keyword evidence="7" id="KW-0863">Zinc-finger</keyword>
<dbReference type="PROSITE" id="PS51184">
    <property type="entry name" value="JMJC"/>
    <property type="match status" value="1"/>
</dbReference>
<dbReference type="GO" id="GO:0032454">
    <property type="term" value="F:histone H3K9 demethylase activity"/>
    <property type="evidence" value="ECO:0007669"/>
    <property type="project" value="InterPro"/>
</dbReference>